<dbReference type="AlphaFoldDB" id="A0A949JJL1"/>
<dbReference type="InterPro" id="IPR012551">
    <property type="entry name" value="DUF1707_SHOCT-like"/>
</dbReference>
<dbReference type="PANTHER" id="PTHR40763">
    <property type="entry name" value="MEMBRANE PROTEIN-RELATED"/>
    <property type="match status" value="1"/>
</dbReference>
<dbReference type="Proteomes" id="UP000694501">
    <property type="component" value="Unassembled WGS sequence"/>
</dbReference>
<dbReference type="InterPro" id="IPR024425">
    <property type="entry name" value="LiaF-like_C"/>
</dbReference>
<organism evidence="4 5">
    <name type="scientific">Streptomyces tardus</name>
    <dbReference type="NCBI Taxonomy" id="2780544"/>
    <lineage>
        <taxon>Bacteria</taxon>
        <taxon>Bacillati</taxon>
        <taxon>Actinomycetota</taxon>
        <taxon>Actinomycetes</taxon>
        <taxon>Kitasatosporales</taxon>
        <taxon>Streptomycetaceae</taxon>
        <taxon>Streptomyces</taxon>
    </lineage>
</organism>
<protein>
    <submittedName>
        <fullName evidence="4">DUF1707 domain-containing protein</fullName>
    </submittedName>
</protein>
<accession>A0A949JJL1</accession>
<comment type="caution">
    <text evidence="4">The sequence shown here is derived from an EMBL/GenBank/DDBJ whole genome shotgun (WGS) entry which is preliminary data.</text>
</comment>
<feature type="region of interest" description="Disordered" evidence="1">
    <location>
        <begin position="66"/>
        <end position="98"/>
    </location>
</feature>
<reference evidence="4" key="1">
    <citation type="submission" date="2021-06" db="EMBL/GenBank/DDBJ databases">
        <title>Sequencing of actinobacteria type strains.</title>
        <authorList>
            <person name="Nguyen G.-S."/>
            <person name="Wentzel A."/>
        </authorList>
    </citation>
    <scope>NUCLEOTIDE SEQUENCE</scope>
    <source>
        <strain evidence="4">P38-E01</strain>
    </source>
</reference>
<feature type="domain" description="Cell wall-active antibiotics response LiaF-like C-terminal" evidence="3">
    <location>
        <begin position="134"/>
        <end position="187"/>
    </location>
</feature>
<dbReference type="PANTHER" id="PTHR40763:SF4">
    <property type="entry name" value="DUF1707 DOMAIN-CONTAINING PROTEIN"/>
    <property type="match status" value="1"/>
</dbReference>
<evidence type="ECO:0000313" key="4">
    <source>
        <dbReference type="EMBL" id="MBU7597414.1"/>
    </source>
</evidence>
<name>A0A949JJL1_9ACTN</name>
<dbReference type="EMBL" id="JAELVF020000001">
    <property type="protein sequence ID" value="MBU7597414.1"/>
    <property type="molecule type" value="Genomic_DNA"/>
</dbReference>
<gene>
    <name evidence="4" type="ORF">JGS22_007150</name>
</gene>
<proteinExistence type="predicted"/>
<evidence type="ECO:0000313" key="5">
    <source>
        <dbReference type="Proteomes" id="UP000694501"/>
    </source>
</evidence>
<evidence type="ECO:0000259" key="2">
    <source>
        <dbReference type="Pfam" id="PF08044"/>
    </source>
</evidence>
<feature type="domain" description="DUF1707" evidence="2">
    <location>
        <begin position="12"/>
        <end position="64"/>
    </location>
</feature>
<keyword evidence="5" id="KW-1185">Reference proteome</keyword>
<evidence type="ECO:0000256" key="1">
    <source>
        <dbReference type="SAM" id="MobiDB-lite"/>
    </source>
</evidence>
<sequence length="257" mass="27925">MGGRFPPELSHVRLSDAERDAIATELGAAVAEGRLTPDEHVERLDVLFAAKTQGELEPLLADLPSPHARFGPRPSGPVPAAGFGPPPGPHDPNRPLHGAERLVDARPSSLHANTSMSSVVRSGNWVVPGRYPATSFCGSVTLDLREARFLSRETSIKADTYCGSVEIVVPDDVVVRVDGTAIMGSYGLDGDRPRIDDPYAPVVNITGYAFMGAVWAIYRPRAHQARPRRWWQRAMGAPEQQVEQGLYLTKGQKQLGY</sequence>
<dbReference type="Pfam" id="PF08044">
    <property type="entry name" value="DUF1707"/>
    <property type="match status" value="1"/>
</dbReference>
<evidence type="ECO:0000259" key="3">
    <source>
        <dbReference type="Pfam" id="PF09922"/>
    </source>
</evidence>
<dbReference type="Pfam" id="PF09922">
    <property type="entry name" value="LiaF-like_C"/>
    <property type="match status" value="1"/>
</dbReference>